<protein>
    <submittedName>
        <fullName evidence="1">Uncharacterized protein</fullName>
    </submittedName>
</protein>
<evidence type="ECO:0000313" key="2">
    <source>
        <dbReference type="Proteomes" id="UP000006201"/>
    </source>
</evidence>
<dbReference type="STRING" id="87626.PTD2_08209"/>
<accession>A4C8U7</accession>
<dbReference type="EMBL" id="AAOH01000003">
    <property type="protein sequence ID" value="EAR29012.1"/>
    <property type="molecule type" value="Genomic_DNA"/>
</dbReference>
<reference evidence="1 2" key="1">
    <citation type="submission" date="2006-02" db="EMBL/GenBank/DDBJ databases">
        <authorList>
            <person name="Moran M.A."/>
            <person name="Kjelleberg S."/>
            <person name="Egan S."/>
            <person name="Saunders N."/>
            <person name="Thomas T."/>
            <person name="Ferriera S."/>
            <person name="Johnson J."/>
            <person name="Kravitz S."/>
            <person name="Halpern A."/>
            <person name="Remington K."/>
            <person name="Beeson K."/>
            <person name="Tran B."/>
            <person name="Rogers Y.-H."/>
            <person name="Friedman R."/>
            <person name="Venter J.C."/>
        </authorList>
    </citation>
    <scope>NUCLEOTIDE SEQUENCE [LARGE SCALE GENOMIC DNA]</scope>
    <source>
        <strain evidence="1 2">D2</strain>
    </source>
</reference>
<name>A4C8U7_9GAMM</name>
<keyword evidence="2" id="KW-1185">Reference proteome</keyword>
<organism evidence="1 2">
    <name type="scientific">Pseudoalteromonas tunicata D2</name>
    <dbReference type="NCBI Taxonomy" id="87626"/>
    <lineage>
        <taxon>Bacteria</taxon>
        <taxon>Pseudomonadati</taxon>
        <taxon>Pseudomonadota</taxon>
        <taxon>Gammaproteobacteria</taxon>
        <taxon>Alteromonadales</taxon>
        <taxon>Pseudoalteromonadaceae</taxon>
        <taxon>Pseudoalteromonas</taxon>
    </lineage>
</organism>
<dbReference type="AlphaFoldDB" id="A4C8U7"/>
<sequence>MQWLLCAFWWRAVARRQHSRPNEANSQYQVFASTTRKAHCAKHIYNRA</sequence>
<proteinExistence type="predicted"/>
<gene>
    <name evidence="1" type="ORF">PTD2_08209</name>
</gene>
<comment type="caution">
    <text evidence="1">The sequence shown here is derived from an EMBL/GenBank/DDBJ whole genome shotgun (WGS) entry which is preliminary data.</text>
</comment>
<dbReference type="HOGENOM" id="CLU_3156908_0_0_6"/>
<evidence type="ECO:0000313" key="1">
    <source>
        <dbReference type="EMBL" id="EAR29012.1"/>
    </source>
</evidence>
<dbReference type="Proteomes" id="UP000006201">
    <property type="component" value="Unassembled WGS sequence"/>
</dbReference>